<feature type="binding site" evidence="6">
    <location>
        <position position="139"/>
    </location>
    <ligand>
        <name>S-adenosyl-L-methionine</name>
        <dbReference type="ChEBI" id="CHEBI:59789"/>
    </ligand>
</feature>
<evidence type="ECO:0000313" key="9">
    <source>
        <dbReference type="EMBL" id="PGH58816.1"/>
    </source>
</evidence>
<dbReference type="InterPro" id="IPR036804">
    <property type="entry name" value="CheR_N_sf"/>
</dbReference>
<keyword evidence="4 5" id="KW-0949">S-adenosyl-L-methionine</keyword>
<dbReference type="Proteomes" id="UP000225379">
    <property type="component" value="Unassembled WGS sequence"/>
</dbReference>
<evidence type="ECO:0000313" key="10">
    <source>
        <dbReference type="Proteomes" id="UP000225379"/>
    </source>
</evidence>
<dbReference type="SUPFAM" id="SSF53335">
    <property type="entry name" value="S-adenosyl-L-methionine-dependent methyltransferases"/>
    <property type="match status" value="1"/>
</dbReference>
<evidence type="ECO:0000256" key="3">
    <source>
        <dbReference type="ARBA" id="ARBA00022679"/>
    </source>
</evidence>
<dbReference type="PANTHER" id="PTHR24422">
    <property type="entry name" value="CHEMOTAXIS PROTEIN METHYLTRANSFERASE"/>
    <property type="match status" value="1"/>
</dbReference>
<feature type="compositionally biased region" description="Basic and acidic residues" evidence="7">
    <location>
        <begin position="11"/>
        <end position="20"/>
    </location>
</feature>
<dbReference type="PIRSF" id="PIRSF000410">
    <property type="entry name" value="CheR"/>
    <property type="match status" value="1"/>
</dbReference>
<feature type="domain" description="CheR-type methyltransferase" evidence="8">
    <location>
        <begin position="20"/>
        <end position="295"/>
    </location>
</feature>
<evidence type="ECO:0000256" key="5">
    <source>
        <dbReference type="PIRNR" id="PIRNR000410"/>
    </source>
</evidence>
<dbReference type="AlphaFoldDB" id="A0A2B8BJ47"/>
<dbReference type="InterPro" id="IPR050903">
    <property type="entry name" value="Bact_Chemotaxis_MeTrfase"/>
</dbReference>
<evidence type="ECO:0000256" key="4">
    <source>
        <dbReference type="ARBA" id="ARBA00022691"/>
    </source>
</evidence>
<dbReference type="Pfam" id="PF01739">
    <property type="entry name" value="CheR"/>
    <property type="match status" value="1"/>
</dbReference>
<dbReference type="InterPro" id="IPR029063">
    <property type="entry name" value="SAM-dependent_MTases_sf"/>
</dbReference>
<comment type="caution">
    <text evidence="9">The sequence shown here is derived from an EMBL/GenBank/DDBJ whole genome shotgun (WGS) entry which is preliminary data.</text>
</comment>
<proteinExistence type="predicted"/>
<dbReference type="PRINTS" id="PR00996">
    <property type="entry name" value="CHERMTFRASE"/>
</dbReference>
<feature type="binding site" evidence="6">
    <location>
        <position position="98"/>
    </location>
    <ligand>
        <name>S-adenosyl-L-methionine</name>
        <dbReference type="ChEBI" id="CHEBI:59789"/>
    </ligand>
</feature>
<dbReference type="SUPFAM" id="SSF47757">
    <property type="entry name" value="Chemotaxis receptor methyltransferase CheR, N-terminal domain"/>
    <property type="match status" value="1"/>
</dbReference>
<dbReference type="InterPro" id="IPR000780">
    <property type="entry name" value="CheR_MeTrfase"/>
</dbReference>
<feature type="binding site" evidence="6">
    <location>
        <position position="92"/>
    </location>
    <ligand>
        <name>S-adenosyl-L-methionine</name>
        <dbReference type="ChEBI" id="CHEBI:59789"/>
    </ligand>
</feature>
<dbReference type="Gene3D" id="3.40.50.150">
    <property type="entry name" value="Vaccinia Virus protein VP39"/>
    <property type="match status" value="1"/>
</dbReference>
<sequence>MIDPDDPQPEEGSRRPSSDTLSERDFVRLAVIIERHAGIRMPPSKRTMVEGRLRRRLRVLGLPDMNAYCRHVLDDGGLDGEMVDLIDAVTTNKTDFFREIEHFRYLMGTAIPALSRLPHRPGQDRPLKIWSAACSTGAEPYTVAMLLLDRASTGAPIRHEIVGTDICTEALAAAKSGVYPLDMAKMVPAPFASRYLMRSRDDGNPTVRLVPPVRQSVRFGHLNVMDPVYPMATDMDVVFFRNILIYFDKKTQQKVLEKLCGHLRPGGYLFVGHSETITNMDLPVKQVGSAIFVRS</sequence>
<dbReference type="OrthoDB" id="9816309at2"/>
<evidence type="ECO:0000256" key="1">
    <source>
        <dbReference type="ARBA" id="ARBA00001541"/>
    </source>
</evidence>
<evidence type="ECO:0000259" key="8">
    <source>
        <dbReference type="PROSITE" id="PS50123"/>
    </source>
</evidence>
<dbReference type="InterPro" id="IPR026024">
    <property type="entry name" value="Chemotaxis_MeTrfase_CheR"/>
</dbReference>
<dbReference type="InterPro" id="IPR022641">
    <property type="entry name" value="CheR_N"/>
</dbReference>
<name>A0A2B8BJ47_9PROT</name>
<evidence type="ECO:0000256" key="2">
    <source>
        <dbReference type="ARBA" id="ARBA00022603"/>
    </source>
</evidence>
<reference evidence="10" key="1">
    <citation type="submission" date="2017-10" db="EMBL/GenBank/DDBJ databases">
        <authorList>
            <person name="Kravchenko I.K."/>
            <person name="Grouzdev D.S."/>
        </authorList>
    </citation>
    <scope>NUCLEOTIDE SEQUENCE [LARGE SCALE GENOMIC DNA]</scope>
    <source>
        <strain evidence="10">B2</strain>
    </source>
</reference>
<dbReference type="GO" id="GO:0032259">
    <property type="term" value="P:methylation"/>
    <property type="evidence" value="ECO:0007669"/>
    <property type="project" value="UniProtKB-KW"/>
</dbReference>
<feature type="binding site" evidence="6">
    <location>
        <position position="94"/>
    </location>
    <ligand>
        <name>S-adenosyl-L-methionine</name>
        <dbReference type="ChEBI" id="CHEBI:59789"/>
    </ligand>
</feature>
<feature type="binding site" evidence="6">
    <location>
        <position position="165"/>
    </location>
    <ligand>
        <name>S-adenosyl-L-methionine</name>
        <dbReference type="ChEBI" id="CHEBI:59789"/>
    </ligand>
</feature>
<evidence type="ECO:0000256" key="6">
    <source>
        <dbReference type="PIRSR" id="PIRSR000410-1"/>
    </source>
</evidence>
<dbReference type="EC" id="2.1.1.80" evidence="5"/>
<organism evidence="9 10">
    <name type="scientific">Azospirillum palustre</name>
    <dbReference type="NCBI Taxonomy" id="2044885"/>
    <lineage>
        <taxon>Bacteria</taxon>
        <taxon>Pseudomonadati</taxon>
        <taxon>Pseudomonadota</taxon>
        <taxon>Alphaproteobacteria</taxon>
        <taxon>Rhodospirillales</taxon>
        <taxon>Azospirillaceae</taxon>
        <taxon>Azospirillum</taxon>
    </lineage>
</organism>
<comment type="function">
    <text evidence="5">Methylation of the membrane-bound methyl-accepting chemotaxis proteins (MCP) to form gamma-glutamyl methyl ester residues in MCP.</text>
</comment>
<dbReference type="RefSeq" id="WP_098734814.1">
    <property type="nucleotide sequence ID" value="NZ_PDKW01000037.1"/>
</dbReference>
<dbReference type="Gene3D" id="1.10.155.10">
    <property type="entry name" value="Chemotaxis receptor methyltransferase CheR, N-terminal domain"/>
    <property type="match status" value="1"/>
</dbReference>
<feature type="region of interest" description="Disordered" evidence="7">
    <location>
        <begin position="1"/>
        <end position="20"/>
    </location>
</feature>
<dbReference type="EMBL" id="PDKW01000037">
    <property type="protein sequence ID" value="PGH58816.1"/>
    <property type="molecule type" value="Genomic_DNA"/>
</dbReference>
<feature type="binding site" evidence="6">
    <location>
        <begin position="241"/>
        <end position="242"/>
    </location>
    <ligand>
        <name>S-adenosyl-L-methionine</name>
        <dbReference type="ChEBI" id="CHEBI:59789"/>
    </ligand>
</feature>
<protein>
    <recommendedName>
        <fullName evidence="5">Chemotaxis protein methyltransferase</fullName>
        <ecNumber evidence="5">2.1.1.80</ecNumber>
    </recommendedName>
</protein>
<accession>A0A2B8BJ47</accession>
<keyword evidence="10" id="KW-1185">Reference proteome</keyword>
<dbReference type="InterPro" id="IPR022642">
    <property type="entry name" value="CheR_C"/>
</dbReference>
<gene>
    <name evidence="9" type="ORF">CRT60_02135</name>
</gene>
<dbReference type="PANTHER" id="PTHR24422:SF26">
    <property type="entry name" value="CHEMOTAXIS PROTEIN METHYLTRANSFERASE"/>
    <property type="match status" value="1"/>
</dbReference>
<dbReference type="PROSITE" id="PS50123">
    <property type="entry name" value="CHER"/>
    <property type="match status" value="1"/>
</dbReference>
<dbReference type="Pfam" id="PF03705">
    <property type="entry name" value="CheR_N"/>
    <property type="match status" value="1"/>
</dbReference>
<evidence type="ECO:0000256" key="7">
    <source>
        <dbReference type="SAM" id="MobiDB-lite"/>
    </source>
</evidence>
<keyword evidence="2 5" id="KW-0489">Methyltransferase</keyword>
<dbReference type="GO" id="GO:0008983">
    <property type="term" value="F:protein-glutamate O-methyltransferase activity"/>
    <property type="evidence" value="ECO:0007669"/>
    <property type="project" value="UniProtKB-EC"/>
</dbReference>
<comment type="catalytic activity">
    <reaction evidence="1 5">
        <text>L-glutamyl-[protein] + S-adenosyl-L-methionine = [protein]-L-glutamate 5-O-methyl ester + S-adenosyl-L-homocysteine</text>
        <dbReference type="Rhea" id="RHEA:24452"/>
        <dbReference type="Rhea" id="RHEA-COMP:10208"/>
        <dbReference type="Rhea" id="RHEA-COMP:10311"/>
        <dbReference type="ChEBI" id="CHEBI:29973"/>
        <dbReference type="ChEBI" id="CHEBI:57856"/>
        <dbReference type="ChEBI" id="CHEBI:59789"/>
        <dbReference type="ChEBI" id="CHEBI:82795"/>
        <dbReference type="EC" id="2.1.1.80"/>
    </reaction>
</comment>
<keyword evidence="3 5" id="KW-0808">Transferase</keyword>
<dbReference type="SMART" id="SM00138">
    <property type="entry name" value="MeTrc"/>
    <property type="match status" value="1"/>
</dbReference>